<dbReference type="InterPro" id="IPR006680">
    <property type="entry name" value="Amidohydro-rel"/>
</dbReference>
<keyword evidence="3" id="KW-1185">Reference proteome</keyword>
<organism evidence="2 3">
    <name type="scientific">Iamia majanohamensis</name>
    <dbReference type="NCBI Taxonomy" id="467976"/>
    <lineage>
        <taxon>Bacteria</taxon>
        <taxon>Bacillati</taxon>
        <taxon>Actinomycetota</taxon>
        <taxon>Acidimicrobiia</taxon>
        <taxon>Acidimicrobiales</taxon>
        <taxon>Iamiaceae</taxon>
        <taxon>Iamia</taxon>
    </lineage>
</organism>
<feature type="domain" description="Amidohydrolase-related" evidence="1">
    <location>
        <begin position="194"/>
        <end position="444"/>
    </location>
</feature>
<gene>
    <name evidence="2" type="ORF">PO878_00155</name>
</gene>
<dbReference type="RefSeq" id="WP_272736656.1">
    <property type="nucleotide sequence ID" value="NZ_CP116942.1"/>
</dbReference>
<dbReference type="GO" id="GO:0016787">
    <property type="term" value="F:hydrolase activity"/>
    <property type="evidence" value="ECO:0007669"/>
    <property type="project" value="InterPro"/>
</dbReference>
<dbReference type="Proteomes" id="UP001216390">
    <property type="component" value="Chromosome"/>
</dbReference>
<dbReference type="PANTHER" id="PTHR42889">
    <property type="entry name" value="BLR3681 PROTEIN"/>
    <property type="match status" value="1"/>
</dbReference>
<dbReference type="PANTHER" id="PTHR42889:SF1">
    <property type="entry name" value="BLR3681 PROTEIN"/>
    <property type="match status" value="1"/>
</dbReference>
<reference evidence="2" key="1">
    <citation type="submission" date="2023-01" db="EMBL/GenBank/DDBJ databases">
        <title>The diversity of Class Acidimicrobiia in South China Sea sediment environments and the proposal of Iamia marina sp. nov., a novel species of the genus Iamia.</title>
        <authorList>
            <person name="He Y."/>
            <person name="Tian X."/>
        </authorList>
    </citation>
    <scope>NUCLEOTIDE SEQUENCE</scope>
    <source>
        <strain evidence="2">DSM 19957</strain>
    </source>
</reference>
<dbReference type="Pfam" id="PF04909">
    <property type="entry name" value="Amidohydro_2"/>
    <property type="match status" value="1"/>
</dbReference>
<name>A0AAF0BW82_9ACTN</name>
<dbReference type="SUPFAM" id="SSF51556">
    <property type="entry name" value="Metallo-dependent hydrolases"/>
    <property type="match status" value="1"/>
</dbReference>
<protein>
    <submittedName>
        <fullName evidence="2">Amidohydrolase family protein</fullName>
    </submittedName>
</protein>
<dbReference type="AlphaFoldDB" id="A0AAF0BW82"/>
<dbReference type="EMBL" id="CP116942">
    <property type="protein sequence ID" value="WCO67134.1"/>
    <property type="molecule type" value="Genomic_DNA"/>
</dbReference>
<dbReference type="InterPro" id="IPR032466">
    <property type="entry name" value="Metal_Hydrolase"/>
</dbReference>
<dbReference type="Gene3D" id="3.20.20.140">
    <property type="entry name" value="Metal-dependent hydrolases"/>
    <property type="match status" value="1"/>
</dbReference>
<sequence length="492" mass="53346">MARDDETLPVKLGPVSNGEFLPVPHTPTVAEAIRRTHRLADDNARRLGISRRRFLAGATGAAATFLMLSACSKEEAQSRGEEPGGTFDVSTESTLDRDRALEELGGDEFIFDVQTHYVDQDLGQAGGEWTSAFPQAACPAGVEDGDPRTCFTVDAYFRELYVRSDTTMSILSALPALVADALDPAAMVHAVDVATRLGCDGRVLIHGGAYPHRGPIEPALAAMTDVRERYPVAAWKIYTMTPVDDHFYFDDHDPARPQIGQRFIDHVREVGPPIICTHKGISSIVGSSPELASPVDIGPAAARNTDISFVVYHSGFEPGAGGVGPYDPADPDPQGVDRLIRSLQDAGIGPNENVYAELGGTWWFLMRDPTAAAHVLGKLLTHVGEDRVVWGTDSIWFGTPQDQIQAFRTFQIAPELQERHGYPELTDATKRKVFGLTSAELYDITVPDSTCTVDAAQVEQIRATLPPARTYGPTTWSEAARHIAAHQGGHEL</sequence>
<evidence type="ECO:0000259" key="1">
    <source>
        <dbReference type="Pfam" id="PF04909"/>
    </source>
</evidence>
<proteinExistence type="predicted"/>
<evidence type="ECO:0000313" key="3">
    <source>
        <dbReference type="Proteomes" id="UP001216390"/>
    </source>
</evidence>
<evidence type="ECO:0000313" key="2">
    <source>
        <dbReference type="EMBL" id="WCO67134.1"/>
    </source>
</evidence>
<accession>A0AAF0BW82</accession>
<dbReference type="KEGG" id="ima:PO878_00155"/>
<dbReference type="InterPro" id="IPR006311">
    <property type="entry name" value="TAT_signal"/>
</dbReference>
<dbReference type="PROSITE" id="PS51318">
    <property type="entry name" value="TAT"/>
    <property type="match status" value="1"/>
</dbReference>